<feature type="domain" description="RNA polymerase sigma-70" evidence="8">
    <location>
        <begin position="140"/>
        <end position="153"/>
    </location>
</feature>
<keyword evidence="3 6" id="KW-0731">Sigma factor</keyword>
<feature type="region of interest" description="Sigma-70 factor domain-1" evidence="6">
    <location>
        <begin position="78"/>
        <end position="111"/>
    </location>
</feature>
<dbReference type="PANTHER" id="PTHR30603:SF67">
    <property type="entry name" value="RNA POLYMERASE SIGMA FACTOR RPOS"/>
    <property type="match status" value="1"/>
</dbReference>
<comment type="subunit">
    <text evidence="6">Interacts with the RNA polymerase core enzyme.</text>
</comment>
<dbReference type="InterPro" id="IPR050239">
    <property type="entry name" value="Sigma-70_RNA_pol_init_factors"/>
</dbReference>
<name>A0A0K6HVX3_9BURK</name>
<dbReference type="SUPFAM" id="SSF88946">
    <property type="entry name" value="Sigma2 domain of RNA polymerase sigma factors"/>
    <property type="match status" value="1"/>
</dbReference>
<evidence type="ECO:0000259" key="8">
    <source>
        <dbReference type="PROSITE" id="PS00715"/>
    </source>
</evidence>
<dbReference type="NCBIfam" id="TIGR02394">
    <property type="entry name" value="rpoS_proteo"/>
    <property type="match status" value="1"/>
</dbReference>
<dbReference type="OrthoDB" id="9809557at2"/>
<dbReference type="GO" id="GO:0016987">
    <property type="term" value="F:sigma factor activity"/>
    <property type="evidence" value="ECO:0007669"/>
    <property type="project" value="UniProtKB-UniRule"/>
</dbReference>
<proteinExistence type="inferred from homology"/>
<dbReference type="InterPro" id="IPR012761">
    <property type="entry name" value="RNA_pol_sigma_RpoS"/>
</dbReference>
<feature type="DNA-binding region" description="H-T-H motif" evidence="6">
    <location>
        <begin position="312"/>
        <end position="331"/>
    </location>
</feature>
<keyword evidence="4 6" id="KW-0238">DNA-binding</keyword>
<dbReference type="STRING" id="339866.GCA_001418255_00847"/>
<dbReference type="FunFam" id="1.10.601.10:FF:000001">
    <property type="entry name" value="RNA polymerase sigma factor SigA"/>
    <property type="match status" value="1"/>
</dbReference>
<keyword evidence="5 6" id="KW-0804">Transcription</keyword>
<evidence type="ECO:0000256" key="1">
    <source>
        <dbReference type="ARBA" id="ARBA00022490"/>
    </source>
</evidence>
<dbReference type="InterPro" id="IPR013324">
    <property type="entry name" value="RNA_pol_sigma_r3/r4-like"/>
</dbReference>
<reference evidence="10" key="1">
    <citation type="submission" date="2015-08" db="EMBL/GenBank/DDBJ databases">
        <authorList>
            <person name="Varghese N."/>
        </authorList>
    </citation>
    <scope>NUCLEOTIDE SEQUENCE [LARGE SCALE GENOMIC DNA]</scope>
    <source>
        <strain evidence="10">DSM 18181</strain>
    </source>
</reference>
<dbReference type="Pfam" id="PF04539">
    <property type="entry name" value="Sigma70_r3"/>
    <property type="match status" value="1"/>
</dbReference>
<keyword evidence="10" id="KW-1185">Reference proteome</keyword>
<dbReference type="Gene3D" id="1.10.10.10">
    <property type="entry name" value="Winged helix-like DNA-binding domain superfamily/Winged helix DNA-binding domain"/>
    <property type="match status" value="2"/>
</dbReference>
<dbReference type="InterPro" id="IPR007627">
    <property type="entry name" value="RNA_pol_sigma70_r2"/>
</dbReference>
<feature type="region of interest" description="Sigma-70 factor domain-4" evidence="6">
    <location>
        <begin position="286"/>
        <end position="339"/>
    </location>
</feature>
<dbReference type="InterPro" id="IPR014284">
    <property type="entry name" value="RNA_pol_sigma-70_dom"/>
</dbReference>
<feature type="region of interest" description="Disordered" evidence="7">
    <location>
        <begin position="1"/>
        <end position="24"/>
    </location>
</feature>
<comment type="caution">
    <text evidence="6">Lacks conserved residue(s) required for the propagation of feature annotation.</text>
</comment>
<dbReference type="Pfam" id="PF04545">
    <property type="entry name" value="Sigma70_r4"/>
    <property type="match status" value="1"/>
</dbReference>
<dbReference type="AlphaFoldDB" id="A0A0K6HVX3"/>
<comment type="subcellular location">
    <subcellularLocation>
        <location evidence="6">Cytoplasm</location>
    </subcellularLocation>
</comment>
<gene>
    <name evidence="6" type="primary">rpoS</name>
    <name evidence="9" type="ORF">Ga0061069_102323</name>
</gene>
<feature type="region of interest" description="Sigma-70 factor domain-2" evidence="6">
    <location>
        <begin position="116"/>
        <end position="186"/>
    </location>
</feature>
<feature type="compositionally biased region" description="Low complexity" evidence="7">
    <location>
        <begin position="39"/>
        <end position="52"/>
    </location>
</feature>
<evidence type="ECO:0000256" key="5">
    <source>
        <dbReference type="ARBA" id="ARBA00023163"/>
    </source>
</evidence>
<accession>A0A0K6HVX3</accession>
<dbReference type="InterPro" id="IPR036388">
    <property type="entry name" value="WH-like_DNA-bd_sf"/>
</dbReference>
<dbReference type="EMBL" id="CYHF01000002">
    <property type="protein sequence ID" value="CUA95064.1"/>
    <property type="molecule type" value="Genomic_DNA"/>
</dbReference>
<feature type="region of interest" description="Disordered" evidence="7">
    <location>
        <begin position="39"/>
        <end position="68"/>
    </location>
</feature>
<dbReference type="PROSITE" id="PS00715">
    <property type="entry name" value="SIGMA70_1"/>
    <property type="match status" value="1"/>
</dbReference>
<evidence type="ECO:0000256" key="4">
    <source>
        <dbReference type="ARBA" id="ARBA00023125"/>
    </source>
</evidence>
<dbReference type="RefSeq" id="WP_055449765.1">
    <property type="nucleotide sequence ID" value="NZ_CYHF01000002.1"/>
</dbReference>
<dbReference type="Pfam" id="PF04542">
    <property type="entry name" value="Sigma70_r2"/>
    <property type="match status" value="1"/>
</dbReference>
<evidence type="ECO:0000313" key="9">
    <source>
        <dbReference type="EMBL" id="CUA95064.1"/>
    </source>
</evidence>
<dbReference type="InterPro" id="IPR000943">
    <property type="entry name" value="RNA_pol_sigma70"/>
</dbReference>
<comment type="similarity">
    <text evidence="6">Belongs to the sigma-70 factor family. RpoS subfamily.</text>
</comment>
<sequence>MPRRPKSTNSNASPAAGEAQAAGVNGAVSSDVPLSAAAANALAQQSPQTPSAQPAPPAEGLPCPPASIGAIDDESGVSALQSYLNHIRVKPLFTPEEEFETATRAKSGDFEARQAMVEHNLRLVVSIAKAYVGRGASLGDLIEEGNLGLIHAIEKFEPERGFRFSTYASWWIRQSIERALMQQVRTIRLPVHVIRELNQVLRARKHLEQAADYRGQTSDEDVAALLGRSPEEVTDLLALAEQPVSLDALRETQNGESYADQFADQNSISMEEQTQTREIEALIDSWVGALAEREREVIEARFGLHGRDLETLESLAQRLGLTRERVRQIQQEALLKLKGRLARNGVDKGSLL</sequence>
<evidence type="ECO:0000313" key="10">
    <source>
        <dbReference type="Proteomes" id="UP000183649"/>
    </source>
</evidence>
<dbReference type="InterPro" id="IPR009042">
    <property type="entry name" value="RNA_pol_sigma70_r1_2"/>
</dbReference>
<organism evidence="9 10">
    <name type="scientific">Thiomonas bhubaneswarensis</name>
    <dbReference type="NCBI Taxonomy" id="339866"/>
    <lineage>
        <taxon>Bacteria</taxon>
        <taxon>Pseudomonadati</taxon>
        <taxon>Pseudomonadota</taxon>
        <taxon>Betaproteobacteria</taxon>
        <taxon>Burkholderiales</taxon>
        <taxon>Thiomonas</taxon>
    </lineage>
</organism>
<dbReference type="PRINTS" id="PR00046">
    <property type="entry name" value="SIGMA70FCT"/>
</dbReference>
<evidence type="ECO:0000256" key="3">
    <source>
        <dbReference type="ARBA" id="ARBA00023082"/>
    </source>
</evidence>
<evidence type="ECO:0000256" key="7">
    <source>
        <dbReference type="SAM" id="MobiDB-lite"/>
    </source>
</evidence>
<evidence type="ECO:0000256" key="2">
    <source>
        <dbReference type="ARBA" id="ARBA00023015"/>
    </source>
</evidence>
<keyword evidence="1 6" id="KW-0963">Cytoplasm</keyword>
<dbReference type="GO" id="GO:0006352">
    <property type="term" value="P:DNA-templated transcription initiation"/>
    <property type="evidence" value="ECO:0007669"/>
    <property type="project" value="UniProtKB-UniRule"/>
</dbReference>
<dbReference type="GO" id="GO:0003677">
    <property type="term" value="F:DNA binding"/>
    <property type="evidence" value="ECO:0007669"/>
    <property type="project" value="UniProtKB-UniRule"/>
</dbReference>
<dbReference type="CDD" id="cd06171">
    <property type="entry name" value="Sigma70_r4"/>
    <property type="match status" value="1"/>
</dbReference>
<evidence type="ECO:0000256" key="6">
    <source>
        <dbReference type="HAMAP-Rule" id="MF_00959"/>
    </source>
</evidence>
<dbReference type="NCBIfam" id="TIGR02937">
    <property type="entry name" value="sigma70-ECF"/>
    <property type="match status" value="1"/>
</dbReference>
<dbReference type="HAMAP" id="MF_00959">
    <property type="entry name" value="Sigma70_RpoS"/>
    <property type="match status" value="1"/>
</dbReference>
<dbReference type="InterPro" id="IPR007624">
    <property type="entry name" value="RNA_pol_sigma70_r3"/>
</dbReference>
<dbReference type="Pfam" id="PF00140">
    <property type="entry name" value="Sigma70_r1_2"/>
    <property type="match status" value="1"/>
</dbReference>
<feature type="short sequence motif" description="Interaction with polymerase core subunit RpoC" evidence="6">
    <location>
        <begin position="140"/>
        <end position="143"/>
    </location>
</feature>
<dbReference type="PANTHER" id="PTHR30603">
    <property type="entry name" value="RNA POLYMERASE SIGMA FACTOR RPO"/>
    <property type="match status" value="1"/>
</dbReference>
<protein>
    <recommendedName>
        <fullName evidence="6">RNA polymerase sigma factor RpoS</fullName>
    </recommendedName>
    <alternativeName>
        <fullName evidence="6">Sigma S</fullName>
    </alternativeName>
    <alternativeName>
        <fullName evidence="6">Sigma-38</fullName>
    </alternativeName>
</protein>
<dbReference type="GO" id="GO:0005737">
    <property type="term" value="C:cytoplasm"/>
    <property type="evidence" value="ECO:0007669"/>
    <property type="project" value="UniProtKB-SubCell"/>
</dbReference>
<keyword evidence="2 6" id="KW-0805">Transcription regulation</keyword>
<dbReference type="InterPro" id="IPR007630">
    <property type="entry name" value="RNA_pol_sigma70_r4"/>
</dbReference>
<dbReference type="SUPFAM" id="SSF88659">
    <property type="entry name" value="Sigma3 and sigma4 domains of RNA polymerase sigma factors"/>
    <property type="match status" value="2"/>
</dbReference>
<dbReference type="Gene3D" id="1.10.601.10">
    <property type="entry name" value="RNA Polymerase Primary Sigma Factor"/>
    <property type="match status" value="1"/>
</dbReference>
<feature type="compositionally biased region" description="Low complexity" evidence="7">
    <location>
        <begin position="12"/>
        <end position="24"/>
    </location>
</feature>
<feature type="compositionally biased region" description="Pro residues" evidence="7">
    <location>
        <begin position="53"/>
        <end position="65"/>
    </location>
</feature>
<dbReference type="InterPro" id="IPR013325">
    <property type="entry name" value="RNA_pol_sigma_r2"/>
</dbReference>
<comment type="function">
    <text evidence="6">Sigma factors are initiation factors that promote the attachment of RNA polymerase to specific initiation sites and are then released. This sigma factor is the master transcriptional regulator of the stationary phase and the general stress response.</text>
</comment>
<dbReference type="Proteomes" id="UP000183649">
    <property type="component" value="Unassembled WGS sequence"/>
</dbReference>